<dbReference type="SMART" id="SM00448">
    <property type="entry name" value="REC"/>
    <property type="match status" value="1"/>
</dbReference>
<feature type="domain" description="Response regulatory" evidence="2">
    <location>
        <begin position="21"/>
        <end position="136"/>
    </location>
</feature>
<dbReference type="EMBL" id="MWPV01000006">
    <property type="protein sequence ID" value="OUL56629.1"/>
    <property type="molecule type" value="Genomic_DNA"/>
</dbReference>
<keyword evidence="1" id="KW-0597">Phosphoprotein</keyword>
<dbReference type="Pfam" id="PF00072">
    <property type="entry name" value="Response_reg"/>
    <property type="match status" value="1"/>
</dbReference>
<dbReference type="InterPro" id="IPR001789">
    <property type="entry name" value="Sig_transdc_resp-reg_receiver"/>
</dbReference>
<dbReference type="AlphaFoldDB" id="A0A244CN42"/>
<name>A0A244CN42_PSEDV</name>
<evidence type="ECO:0000256" key="1">
    <source>
        <dbReference type="PROSITE-ProRule" id="PRU00169"/>
    </source>
</evidence>
<organism evidence="3 4">
    <name type="scientific">Pseudoalteromonas ulvae</name>
    <dbReference type="NCBI Taxonomy" id="107327"/>
    <lineage>
        <taxon>Bacteria</taxon>
        <taxon>Pseudomonadati</taxon>
        <taxon>Pseudomonadota</taxon>
        <taxon>Gammaproteobacteria</taxon>
        <taxon>Alteromonadales</taxon>
        <taxon>Pseudoalteromonadaceae</taxon>
        <taxon>Pseudoalteromonas</taxon>
    </lineage>
</organism>
<dbReference type="PROSITE" id="PS50110">
    <property type="entry name" value="RESPONSE_REGULATORY"/>
    <property type="match status" value="1"/>
</dbReference>
<reference evidence="3 4" key="1">
    <citation type="submission" date="2017-02" db="EMBL/GenBank/DDBJ databases">
        <title>Pseudoalteromonas ulvae TC14 Genome.</title>
        <authorList>
            <person name="Molmeret M."/>
        </authorList>
    </citation>
    <scope>NUCLEOTIDE SEQUENCE [LARGE SCALE GENOMIC DNA]</scope>
    <source>
        <strain evidence="3">TC14</strain>
    </source>
</reference>
<keyword evidence="4" id="KW-1185">Reference proteome</keyword>
<feature type="modified residue" description="4-aspartylphosphate" evidence="1">
    <location>
        <position position="72"/>
    </location>
</feature>
<sequence length="137" mass="15680">MKKHDSSFYIRRSDALIDNKKVMVVDDSRVSRMMIKAQLLAKHPHWQIYEATDGQDALEKMSDLVVDYFTIDLNMPGIDGLTLIEQLKPQHSESLYVLLTANIQQATHDKAQKLAVKCVNKPITEQCISSILEYFNV</sequence>
<dbReference type="PANTHER" id="PTHR43228">
    <property type="entry name" value="TWO-COMPONENT RESPONSE REGULATOR"/>
    <property type="match status" value="1"/>
</dbReference>
<dbReference type="Gene3D" id="3.40.50.2300">
    <property type="match status" value="1"/>
</dbReference>
<evidence type="ECO:0000313" key="3">
    <source>
        <dbReference type="EMBL" id="OUL56629.1"/>
    </source>
</evidence>
<dbReference type="SUPFAM" id="SSF52172">
    <property type="entry name" value="CheY-like"/>
    <property type="match status" value="1"/>
</dbReference>
<accession>A0A244CN42</accession>
<protein>
    <recommendedName>
        <fullName evidence="2">Response regulatory domain-containing protein</fullName>
    </recommendedName>
</protein>
<dbReference type="InterPro" id="IPR011006">
    <property type="entry name" value="CheY-like_superfamily"/>
</dbReference>
<dbReference type="Proteomes" id="UP000194841">
    <property type="component" value="Unassembled WGS sequence"/>
</dbReference>
<proteinExistence type="predicted"/>
<dbReference type="GO" id="GO:0000160">
    <property type="term" value="P:phosphorelay signal transduction system"/>
    <property type="evidence" value="ECO:0007669"/>
    <property type="project" value="InterPro"/>
</dbReference>
<gene>
    <name evidence="3" type="ORF">B1199_17345</name>
</gene>
<evidence type="ECO:0000313" key="4">
    <source>
        <dbReference type="Proteomes" id="UP000194841"/>
    </source>
</evidence>
<dbReference type="PANTHER" id="PTHR43228:SF1">
    <property type="entry name" value="TWO-COMPONENT RESPONSE REGULATOR ARR22"/>
    <property type="match status" value="1"/>
</dbReference>
<comment type="caution">
    <text evidence="3">The sequence shown here is derived from an EMBL/GenBank/DDBJ whole genome shotgun (WGS) entry which is preliminary data.</text>
</comment>
<evidence type="ECO:0000259" key="2">
    <source>
        <dbReference type="PROSITE" id="PS50110"/>
    </source>
</evidence>
<dbReference type="InterPro" id="IPR052048">
    <property type="entry name" value="ST_Response_Regulator"/>
</dbReference>
<dbReference type="OrthoDB" id="9801101at2"/>